<proteinExistence type="predicted"/>
<keyword evidence="2" id="KW-0812">Transmembrane</keyword>
<evidence type="ECO:0000256" key="2">
    <source>
        <dbReference type="SAM" id="Phobius"/>
    </source>
</evidence>
<accession>W0RJE3</accession>
<dbReference type="EMBL" id="CP007128">
    <property type="protein sequence ID" value="AHG90455.1"/>
    <property type="molecule type" value="Genomic_DNA"/>
</dbReference>
<keyword evidence="2" id="KW-0472">Membrane</keyword>
<evidence type="ECO:0000256" key="1">
    <source>
        <dbReference type="SAM" id="MobiDB-lite"/>
    </source>
</evidence>
<protein>
    <submittedName>
        <fullName evidence="3">Uncharacterized protein</fullName>
    </submittedName>
</protein>
<dbReference type="OrthoDB" id="3584570at2"/>
<feature type="transmembrane region" description="Helical" evidence="2">
    <location>
        <begin position="121"/>
        <end position="141"/>
    </location>
</feature>
<sequence>MPDRNWEKELAEIDRRISSTPDEALVPDPAPARVPAKAGAPAARPGPAPVSAVATAAPRRHWKATAGLLVRVLLTALLLAGVVVWPYETRCGAWLAGYLATIAVTGLAALWTAVAAWRHRAALVHVLSLAMLVAAGVYGAIEVLPRVGYAMPDPNHPAMWACR</sequence>
<dbReference type="Proteomes" id="UP000019151">
    <property type="component" value="Chromosome"/>
</dbReference>
<organism evidence="3 4">
    <name type="scientific">Gemmatirosa kalamazoonensis</name>
    <dbReference type="NCBI Taxonomy" id="861299"/>
    <lineage>
        <taxon>Bacteria</taxon>
        <taxon>Pseudomonadati</taxon>
        <taxon>Gemmatimonadota</taxon>
        <taxon>Gemmatimonadia</taxon>
        <taxon>Gemmatimonadales</taxon>
        <taxon>Gemmatimonadaceae</taxon>
        <taxon>Gemmatirosa</taxon>
    </lineage>
</organism>
<dbReference type="KEGG" id="gba:J421_2918"/>
<keyword evidence="4" id="KW-1185">Reference proteome</keyword>
<dbReference type="STRING" id="861299.J421_2918"/>
<feature type="compositionally biased region" description="Low complexity" evidence="1">
    <location>
        <begin position="31"/>
        <end position="48"/>
    </location>
</feature>
<feature type="region of interest" description="Disordered" evidence="1">
    <location>
        <begin position="15"/>
        <end position="48"/>
    </location>
</feature>
<dbReference type="AlphaFoldDB" id="W0RJE3"/>
<reference evidence="3 4" key="1">
    <citation type="journal article" date="2014" name="Genome Announc.">
        <title>Genome Sequence and Methylome of Soil Bacterium Gemmatirosa kalamazoonensis KBS708T, a Member of the Rarely Cultivated Gemmatimonadetes Phylum.</title>
        <authorList>
            <person name="Debruyn J.M."/>
            <person name="Radosevich M."/>
            <person name="Wommack K.E."/>
            <person name="Polson S.W."/>
            <person name="Hauser L.J."/>
            <person name="Fawaz M.N."/>
            <person name="Korlach J."/>
            <person name="Tsai Y.C."/>
        </authorList>
    </citation>
    <scope>NUCLEOTIDE SEQUENCE [LARGE SCALE GENOMIC DNA]</scope>
    <source>
        <strain evidence="3 4">KBS708</strain>
    </source>
</reference>
<keyword evidence="2" id="KW-1133">Transmembrane helix</keyword>
<dbReference type="RefSeq" id="WP_025411924.1">
    <property type="nucleotide sequence ID" value="NZ_CP007128.1"/>
</dbReference>
<evidence type="ECO:0000313" key="3">
    <source>
        <dbReference type="EMBL" id="AHG90455.1"/>
    </source>
</evidence>
<dbReference type="eggNOG" id="ENOG50344W9">
    <property type="taxonomic scope" value="Bacteria"/>
</dbReference>
<feature type="transmembrane region" description="Helical" evidence="2">
    <location>
        <begin position="68"/>
        <end position="87"/>
    </location>
</feature>
<name>W0RJE3_9BACT</name>
<dbReference type="InParanoid" id="W0RJE3"/>
<gene>
    <name evidence="3" type="ORF">J421_2918</name>
</gene>
<evidence type="ECO:0000313" key="4">
    <source>
        <dbReference type="Proteomes" id="UP000019151"/>
    </source>
</evidence>
<dbReference type="HOGENOM" id="CLU_1624758_0_0_0"/>
<feature type="transmembrane region" description="Helical" evidence="2">
    <location>
        <begin position="93"/>
        <end position="114"/>
    </location>
</feature>